<dbReference type="GO" id="GO:0005886">
    <property type="term" value="C:plasma membrane"/>
    <property type="evidence" value="ECO:0007669"/>
    <property type="project" value="TreeGrafter"/>
</dbReference>
<feature type="transmembrane region" description="Helical" evidence="3">
    <location>
        <begin position="115"/>
        <end position="137"/>
    </location>
</feature>
<dbReference type="FunFam" id="3.30.70.270:FF:000001">
    <property type="entry name" value="Diguanylate cyclase domain protein"/>
    <property type="match status" value="1"/>
</dbReference>
<reference evidence="5" key="1">
    <citation type="submission" date="2009-05" db="EMBL/GenBank/DDBJ databases">
        <authorList>
            <person name="Harkins D.M."/>
            <person name="DeShazer D."/>
            <person name="Woods D.E."/>
            <person name="Brinkac L.M."/>
            <person name="Brown K.A."/>
            <person name="Hung G.C."/>
            <person name="Tuanyok A."/>
            <person name="Zhang B."/>
            <person name="Nierman W.C."/>
        </authorList>
    </citation>
    <scope>NUCLEOTIDE SEQUENCE [LARGE SCALE GENOMIC DNA]</scope>
    <source>
        <strain evidence="5">1710a</strain>
    </source>
</reference>
<dbReference type="InterPro" id="IPR050469">
    <property type="entry name" value="Diguanylate_Cyclase"/>
</dbReference>
<dbReference type="SMART" id="SM00267">
    <property type="entry name" value="GGDEF"/>
    <property type="match status" value="1"/>
</dbReference>
<dbReference type="EMBL" id="CM000833">
    <property type="protein sequence ID" value="EET03414.1"/>
    <property type="molecule type" value="Genomic_DNA"/>
</dbReference>
<feature type="transmembrane region" description="Helical" evidence="3">
    <location>
        <begin position="82"/>
        <end position="103"/>
    </location>
</feature>
<dbReference type="PROSITE" id="PS50887">
    <property type="entry name" value="GGDEF"/>
    <property type="match status" value="1"/>
</dbReference>
<dbReference type="Pfam" id="PF00990">
    <property type="entry name" value="GGDEF"/>
    <property type="match status" value="1"/>
</dbReference>
<dbReference type="NCBIfam" id="TIGR00254">
    <property type="entry name" value="GGDEF"/>
    <property type="match status" value="1"/>
</dbReference>
<gene>
    <name evidence="5" type="ORF">BURPS1710A_A2678</name>
</gene>
<feature type="transmembrane region" description="Helical" evidence="3">
    <location>
        <begin position="194"/>
        <end position="212"/>
    </location>
</feature>
<proteinExistence type="predicted"/>
<dbReference type="GO" id="GO:0043709">
    <property type="term" value="P:cell adhesion involved in single-species biofilm formation"/>
    <property type="evidence" value="ECO:0007669"/>
    <property type="project" value="TreeGrafter"/>
</dbReference>
<protein>
    <recommendedName>
        <fullName evidence="1">diguanylate cyclase</fullName>
        <ecNumber evidence="1">2.7.7.65</ecNumber>
    </recommendedName>
</protein>
<name>A0A0E1VTJ8_BURPE</name>
<evidence type="ECO:0000259" key="4">
    <source>
        <dbReference type="PROSITE" id="PS50887"/>
    </source>
</evidence>
<dbReference type="GO" id="GO:1902201">
    <property type="term" value="P:negative regulation of bacterial-type flagellum-dependent cell motility"/>
    <property type="evidence" value="ECO:0007669"/>
    <property type="project" value="TreeGrafter"/>
</dbReference>
<dbReference type="GO" id="GO:0052621">
    <property type="term" value="F:diguanylate cyclase activity"/>
    <property type="evidence" value="ECO:0007669"/>
    <property type="project" value="UniProtKB-EC"/>
</dbReference>
<feature type="transmembrane region" description="Helical" evidence="3">
    <location>
        <begin position="12"/>
        <end position="33"/>
    </location>
</feature>
<dbReference type="PANTHER" id="PTHR45138">
    <property type="entry name" value="REGULATORY COMPONENTS OF SENSORY TRANSDUCTION SYSTEM"/>
    <property type="match status" value="1"/>
</dbReference>
<dbReference type="Pfam" id="PF17158">
    <property type="entry name" value="MASE4"/>
    <property type="match status" value="1"/>
</dbReference>
<evidence type="ECO:0000256" key="3">
    <source>
        <dbReference type="SAM" id="Phobius"/>
    </source>
</evidence>
<dbReference type="InterPro" id="IPR033424">
    <property type="entry name" value="MASE4"/>
</dbReference>
<feature type="transmembrane region" description="Helical" evidence="3">
    <location>
        <begin position="149"/>
        <end position="174"/>
    </location>
</feature>
<organism evidence="5">
    <name type="scientific">Burkholderia pseudomallei 1710a</name>
    <dbReference type="NCBI Taxonomy" id="320371"/>
    <lineage>
        <taxon>Bacteria</taxon>
        <taxon>Pseudomonadati</taxon>
        <taxon>Pseudomonadota</taxon>
        <taxon>Betaproteobacteria</taxon>
        <taxon>Burkholderiales</taxon>
        <taxon>Burkholderiaceae</taxon>
        <taxon>Burkholderia</taxon>
        <taxon>pseudomallei group</taxon>
    </lineage>
</organism>
<dbReference type="SUPFAM" id="SSF55073">
    <property type="entry name" value="Nucleotide cyclase"/>
    <property type="match status" value="1"/>
</dbReference>
<accession>A0A0E1VTJ8</accession>
<feature type="domain" description="GGDEF" evidence="4">
    <location>
        <begin position="318"/>
        <end position="453"/>
    </location>
</feature>
<feature type="transmembrane region" description="Helical" evidence="3">
    <location>
        <begin position="45"/>
        <end position="70"/>
    </location>
</feature>
<evidence type="ECO:0000313" key="5">
    <source>
        <dbReference type="EMBL" id="EET03414.1"/>
    </source>
</evidence>
<feature type="transmembrane region" description="Helical" evidence="3">
    <location>
        <begin position="219"/>
        <end position="240"/>
    </location>
</feature>
<evidence type="ECO:0000256" key="2">
    <source>
        <dbReference type="ARBA" id="ARBA00034247"/>
    </source>
</evidence>
<dbReference type="Proteomes" id="UP000001812">
    <property type="component" value="Chromosome II"/>
</dbReference>
<dbReference type="InterPro" id="IPR000160">
    <property type="entry name" value="GGDEF_dom"/>
</dbReference>
<dbReference type="Gene3D" id="3.30.70.270">
    <property type="match status" value="1"/>
</dbReference>
<dbReference type="AlphaFoldDB" id="A0A0E1VTJ8"/>
<dbReference type="EC" id="2.7.7.65" evidence="1"/>
<keyword evidence="3" id="KW-1133">Transmembrane helix</keyword>
<dbReference type="InterPro" id="IPR043128">
    <property type="entry name" value="Rev_trsase/Diguanyl_cyclase"/>
</dbReference>
<sequence length="462" mass="49678">MDGFLIQRPSRLQTLGAGTFALLTLGALVATAPHADLRLPPIEPFLPMCALTVFSTSLIAAFLLGAQFIVMRRPILGTLAGAYAFAAITVALQLLAFPGVFAPTGLLGARHESAAWLWTFWHGGFPLFVVLAMLTRYRLAKRLSNTRHVGRWLATLAGVPIAVAIALGLVALRADLPAPFGPSLDNALLAADPVAIVIWTINLGAIAAALFVGRMRTMLDIWLVVVLLAGFTDTSLNLLSTARFTAGWYVARLFSMIAPGILVCVLVWEVTVLYRRLFDAHASLMRTASHDALTMVYNRSYFNEQFERAFHYARRHNTPLALVMVDDDHFKQYNDTFGHLQGDTCLAAVAAALSGVAGRANDFVARYGGEEFAVVLPGADERGAATIAERARQAVERLRIAADTAPGYVTVSAGYAASSGNPFETPGALIAAADAALYRAKMLGRNVSAAPHHDMQDTAMRD</sequence>
<dbReference type="PANTHER" id="PTHR45138:SF9">
    <property type="entry name" value="DIGUANYLATE CYCLASE DGCM-RELATED"/>
    <property type="match status" value="1"/>
</dbReference>
<feature type="transmembrane region" description="Helical" evidence="3">
    <location>
        <begin position="246"/>
        <end position="268"/>
    </location>
</feature>
<dbReference type="RefSeq" id="WP_004529684.1">
    <property type="nucleotide sequence ID" value="NZ_CM000833.1"/>
</dbReference>
<keyword evidence="3" id="KW-0812">Transmembrane</keyword>
<evidence type="ECO:0000256" key="1">
    <source>
        <dbReference type="ARBA" id="ARBA00012528"/>
    </source>
</evidence>
<keyword evidence="3" id="KW-0472">Membrane</keyword>
<comment type="catalytic activity">
    <reaction evidence="2">
        <text>2 GTP = 3',3'-c-di-GMP + 2 diphosphate</text>
        <dbReference type="Rhea" id="RHEA:24898"/>
        <dbReference type="ChEBI" id="CHEBI:33019"/>
        <dbReference type="ChEBI" id="CHEBI:37565"/>
        <dbReference type="ChEBI" id="CHEBI:58805"/>
        <dbReference type="EC" id="2.7.7.65"/>
    </reaction>
</comment>
<dbReference type="InterPro" id="IPR029787">
    <property type="entry name" value="Nucleotide_cyclase"/>
</dbReference>
<dbReference type="HOGENOM" id="CLU_000445_11_31_4"/>
<dbReference type="CDD" id="cd01949">
    <property type="entry name" value="GGDEF"/>
    <property type="match status" value="1"/>
</dbReference>